<sequence>MCRVVPAEQEITKLETDMKQLVPLALVGQLIAASTLPAFAQTVLPEGESIAKDVRALRTYAPGSNPGAADFDTTDRLAIANLLYAYSFAYDNYEADAWFKLFTSDAVFVAGVAGEDAYSFTGEGFRTFWSERMKEFSTSGNQRRHLMTNVLFLDQTGDTAHVSVTGLLTNAKDGKTFTAVSSLNYEGWLVKGSDGWKIQRWHDFPDSPVPEK</sequence>
<dbReference type="Pfam" id="PF13577">
    <property type="entry name" value="SnoaL_4"/>
    <property type="match status" value="1"/>
</dbReference>
<evidence type="ECO:0000313" key="3">
    <source>
        <dbReference type="Proteomes" id="UP000004848"/>
    </source>
</evidence>
<organism evidence="2 3">
    <name type="scientific">Roseibium aggregatum (strain ATCC 25650 / DSM 13394 / JCM 20685 / NBRC 16684 / NCIMB 2208 / IAM 12614 / B1)</name>
    <name type="common">Stappia aggregata</name>
    <dbReference type="NCBI Taxonomy" id="384765"/>
    <lineage>
        <taxon>Bacteria</taxon>
        <taxon>Pseudomonadati</taxon>
        <taxon>Pseudomonadota</taxon>
        <taxon>Alphaproteobacteria</taxon>
        <taxon>Hyphomicrobiales</taxon>
        <taxon>Stappiaceae</taxon>
        <taxon>Roseibium</taxon>
    </lineage>
</organism>
<protein>
    <recommendedName>
        <fullName evidence="1">SnoaL-like domain-containing protein</fullName>
    </recommendedName>
</protein>
<feature type="domain" description="SnoaL-like" evidence="1">
    <location>
        <begin position="73"/>
        <end position="202"/>
    </location>
</feature>
<proteinExistence type="predicted"/>
<dbReference type="EMBL" id="AAUW01000019">
    <property type="protein sequence ID" value="EAV41683.1"/>
    <property type="molecule type" value="Genomic_DNA"/>
</dbReference>
<gene>
    <name evidence="2" type="ORF">SIAM614_26151</name>
</gene>
<dbReference type="eggNOG" id="COG4319">
    <property type="taxonomic scope" value="Bacteria"/>
</dbReference>
<dbReference type="SUPFAM" id="SSF54427">
    <property type="entry name" value="NTF2-like"/>
    <property type="match status" value="1"/>
</dbReference>
<reference evidence="2 3" key="1">
    <citation type="submission" date="2006-05" db="EMBL/GenBank/DDBJ databases">
        <authorList>
            <person name="King G."/>
            <person name="Ferriera S."/>
            <person name="Johnson J."/>
            <person name="Kravitz S."/>
            <person name="Beeson K."/>
            <person name="Sutton G."/>
            <person name="Rogers Y.-H."/>
            <person name="Friedman R."/>
            <person name="Frazier M."/>
            <person name="Venter J.C."/>
        </authorList>
    </citation>
    <scope>NUCLEOTIDE SEQUENCE [LARGE SCALE GENOMIC DNA]</scope>
    <source>
        <strain evidence="3">ATCC 25650 / DSM 13394 / JCM 20685 / NBRC 16684 / NCIMB 2208 / IAM 12614 / B1</strain>
    </source>
</reference>
<evidence type="ECO:0000313" key="2">
    <source>
        <dbReference type="EMBL" id="EAV41683.1"/>
    </source>
</evidence>
<name>A0NZW6_ROSAI</name>
<dbReference type="AlphaFoldDB" id="A0NZW6"/>
<dbReference type="InterPro" id="IPR032710">
    <property type="entry name" value="NTF2-like_dom_sf"/>
</dbReference>
<dbReference type="InterPro" id="IPR037401">
    <property type="entry name" value="SnoaL-like"/>
</dbReference>
<comment type="caution">
    <text evidence="2">The sequence shown here is derived from an EMBL/GenBank/DDBJ whole genome shotgun (WGS) entry which is preliminary data.</text>
</comment>
<dbReference type="CDD" id="cd00531">
    <property type="entry name" value="NTF2_like"/>
    <property type="match status" value="1"/>
</dbReference>
<evidence type="ECO:0000259" key="1">
    <source>
        <dbReference type="Pfam" id="PF13577"/>
    </source>
</evidence>
<accession>A0NZW6</accession>
<dbReference type="Gene3D" id="3.10.450.50">
    <property type="match status" value="1"/>
</dbReference>
<dbReference type="Proteomes" id="UP000004848">
    <property type="component" value="Unassembled WGS sequence"/>
</dbReference>